<sequence>MVEPHKATVVKQYNTNTTTTYNVTYLDHKIVTTVTKSPTEVTSWITDIKSIHHQPTIVGLDTESQKPVSTLQLCVSHNCLIYQLTHSPEIPSSLREFLGDPNWVFSGVGVGSDVKLLAKDYDLVVANKVDVSRVAAEMKKVRVNAGLKEVAKTVLGWEVEKCKEITMSQWGNEVLDDAQVMYACLDAFVSYQLAKELSNCPGFDDNELKRVSFRNKL</sequence>
<dbReference type="CDD" id="cd06141">
    <property type="entry name" value="WRN_exo"/>
    <property type="match status" value="1"/>
</dbReference>
<dbReference type="Proteomes" id="UP001443914">
    <property type="component" value="Unassembled WGS sequence"/>
</dbReference>
<comment type="caution">
    <text evidence="4">The sequence shown here is derived from an EMBL/GenBank/DDBJ whole genome shotgun (WGS) entry which is preliminary data.</text>
</comment>
<protein>
    <recommendedName>
        <fullName evidence="3">3'-5' exonuclease domain-containing protein</fullName>
    </recommendedName>
</protein>
<evidence type="ECO:0000256" key="1">
    <source>
        <dbReference type="ARBA" id="ARBA00022722"/>
    </source>
</evidence>
<dbReference type="GO" id="GO:0006139">
    <property type="term" value="P:nucleobase-containing compound metabolic process"/>
    <property type="evidence" value="ECO:0007669"/>
    <property type="project" value="InterPro"/>
</dbReference>
<feature type="domain" description="3'-5' exonuclease" evidence="3">
    <location>
        <begin position="32"/>
        <end position="209"/>
    </location>
</feature>
<keyword evidence="1" id="KW-0540">Nuclease</keyword>
<keyword evidence="5" id="KW-1185">Reference proteome</keyword>
<dbReference type="InterPro" id="IPR002562">
    <property type="entry name" value="3'-5'_exonuclease_dom"/>
</dbReference>
<dbReference type="EMBL" id="JBDFQZ010000012">
    <property type="protein sequence ID" value="KAK9671267.1"/>
    <property type="molecule type" value="Genomic_DNA"/>
</dbReference>
<name>A0AAW1H2B1_SAPOF</name>
<gene>
    <name evidence="4" type="ORF">RND81_12G018200</name>
</gene>
<dbReference type="Gene3D" id="3.30.420.10">
    <property type="entry name" value="Ribonuclease H-like superfamily/Ribonuclease H"/>
    <property type="match status" value="1"/>
</dbReference>
<dbReference type="InterPro" id="IPR036397">
    <property type="entry name" value="RNaseH_sf"/>
</dbReference>
<organism evidence="4 5">
    <name type="scientific">Saponaria officinalis</name>
    <name type="common">Common soapwort</name>
    <name type="synonym">Lychnis saponaria</name>
    <dbReference type="NCBI Taxonomy" id="3572"/>
    <lineage>
        <taxon>Eukaryota</taxon>
        <taxon>Viridiplantae</taxon>
        <taxon>Streptophyta</taxon>
        <taxon>Embryophyta</taxon>
        <taxon>Tracheophyta</taxon>
        <taxon>Spermatophyta</taxon>
        <taxon>Magnoliopsida</taxon>
        <taxon>eudicotyledons</taxon>
        <taxon>Gunneridae</taxon>
        <taxon>Pentapetalae</taxon>
        <taxon>Caryophyllales</taxon>
        <taxon>Caryophyllaceae</taxon>
        <taxon>Caryophylleae</taxon>
        <taxon>Saponaria</taxon>
    </lineage>
</organism>
<dbReference type="GO" id="GO:0005634">
    <property type="term" value="C:nucleus"/>
    <property type="evidence" value="ECO:0007669"/>
    <property type="project" value="TreeGrafter"/>
</dbReference>
<dbReference type="GO" id="GO:0003676">
    <property type="term" value="F:nucleic acid binding"/>
    <property type="evidence" value="ECO:0007669"/>
    <property type="project" value="InterPro"/>
</dbReference>
<dbReference type="AlphaFoldDB" id="A0AAW1H2B1"/>
<keyword evidence="2" id="KW-0378">Hydrolase</keyword>
<evidence type="ECO:0000313" key="4">
    <source>
        <dbReference type="EMBL" id="KAK9671267.1"/>
    </source>
</evidence>
<evidence type="ECO:0000259" key="3">
    <source>
        <dbReference type="SMART" id="SM00474"/>
    </source>
</evidence>
<evidence type="ECO:0000256" key="2">
    <source>
        <dbReference type="ARBA" id="ARBA00022801"/>
    </source>
</evidence>
<accession>A0AAW1H2B1</accession>
<proteinExistence type="predicted"/>
<dbReference type="SMART" id="SM00474">
    <property type="entry name" value="35EXOc"/>
    <property type="match status" value="1"/>
</dbReference>
<dbReference type="GO" id="GO:0005737">
    <property type="term" value="C:cytoplasm"/>
    <property type="evidence" value="ECO:0007669"/>
    <property type="project" value="TreeGrafter"/>
</dbReference>
<dbReference type="Pfam" id="PF01612">
    <property type="entry name" value="DNA_pol_A_exo1"/>
    <property type="match status" value="1"/>
</dbReference>
<dbReference type="InterPro" id="IPR051132">
    <property type="entry name" value="3-5_Exonuclease_domain"/>
</dbReference>
<dbReference type="PANTHER" id="PTHR13620">
    <property type="entry name" value="3-5 EXONUCLEASE"/>
    <property type="match status" value="1"/>
</dbReference>
<dbReference type="PANTHER" id="PTHR13620:SF105">
    <property type="entry name" value="OS01G0737700 PROTEIN"/>
    <property type="match status" value="1"/>
</dbReference>
<dbReference type="GO" id="GO:0008408">
    <property type="term" value="F:3'-5' exonuclease activity"/>
    <property type="evidence" value="ECO:0007669"/>
    <property type="project" value="InterPro"/>
</dbReference>
<evidence type="ECO:0000313" key="5">
    <source>
        <dbReference type="Proteomes" id="UP001443914"/>
    </source>
</evidence>
<dbReference type="SUPFAM" id="SSF53098">
    <property type="entry name" value="Ribonuclease H-like"/>
    <property type="match status" value="1"/>
</dbReference>
<dbReference type="InterPro" id="IPR012337">
    <property type="entry name" value="RNaseH-like_sf"/>
</dbReference>
<reference evidence="4" key="1">
    <citation type="submission" date="2024-03" db="EMBL/GenBank/DDBJ databases">
        <title>WGS assembly of Saponaria officinalis var. Norfolk2.</title>
        <authorList>
            <person name="Jenkins J."/>
            <person name="Shu S."/>
            <person name="Grimwood J."/>
            <person name="Barry K."/>
            <person name="Goodstein D."/>
            <person name="Schmutz J."/>
            <person name="Leebens-Mack J."/>
            <person name="Osbourn A."/>
        </authorList>
    </citation>
    <scope>NUCLEOTIDE SEQUENCE [LARGE SCALE GENOMIC DNA]</scope>
    <source>
        <strain evidence="4">JIC</strain>
    </source>
</reference>